<comment type="caution">
    <text evidence="3">The sequence shown here is derived from an EMBL/GenBank/DDBJ whole genome shotgun (WGS) entry which is preliminary data.</text>
</comment>
<proteinExistence type="predicted"/>
<dbReference type="Proteomes" id="UP000056732">
    <property type="component" value="Unassembled WGS sequence"/>
</dbReference>
<feature type="signal peptide" evidence="1">
    <location>
        <begin position="1"/>
        <end position="24"/>
    </location>
</feature>
<dbReference type="SUPFAM" id="SSF50939">
    <property type="entry name" value="Sialidases"/>
    <property type="match status" value="1"/>
</dbReference>
<sequence>MFSWNKKILVLCTMLCTAISTAFAVPQPYSSSPVVLSESINPHPATAFSHASTILGCKGWMLAAWFGGTREQATDTGIWLSRRMDGQWTKPVEVANGVQPDGTRLPVWNPVLFSPRHGPVMLFYTVGATSRNWWPMRMVSWDQGKTWSVPQRLAAGITGPAKNKPVQLEDGTIISPGSTETSEWNIRFALSRDGAQTWREIDPPRAAVHIDAIQPTILNHHGGHIEAVGRTREGHLFSVSSSDYGRHWSSMTLLPLLNPNSGIDGVTLSDGRDLLVLNPTPLESGEKGRWRLTVFVSSDHKTWNEVLELENEKGEEFSYPAVIQTPDHLIHITYTYKRREIRHVVLDPARI</sequence>
<evidence type="ECO:0000313" key="3">
    <source>
        <dbReference type="EMBL" id="KVT47159.1"/>
    </source>
</evidence>
<gene>
    <name evidence="3" type="ORF">WK53_13690</name>
</gene>
<dbReference type="Gene3D" id="2.120.10.10">
    <property type="match status" value="1"/>
</dbReference>
<dbReference type="Pfam" id="PF13088">
    <property type="entry name" value="BNR_2"/>
    <property type="match status" value="1"/>
</dbReference>
<organism evidence="3 4">
    <name type="scientific">Burkholderia ubonensis</name>
    <dbReference type="NCBI Taxonomy" id="101571"/>
    <lineage>
        <taxon>Bacteria</taxon>
        <taxon>Pseudomonadati</taxon>
        <taxon>Pseudomonadota</taxon>
        <taxon>Betaproteobacteria</taxon>
        <taxon>Burkholderiales</taxon>
        <taxon>Burkholderiaceae</taxon>
        <taxon>Burkholderia</taxon>
        <taxon>Burkholderia cepacia complex</taxon>
    </lineage>
</organism>
<dbReference type="AlphaFoldDB" id="A0AAW3N7B6"/>
<reference evidence="3 4" key="1">
    <citation type="submission" date="2015-11" db="EMBL/GenBank/DDBJ databases">
        <title>Expanding the genomic diversity of Burkholderia species for the development of highly accurate diagnostics.</title>
        <authorList>
            <person name="Sahl J."/>
            <person name="Keim P."/>
            <person name="Wagner D."/>
        </authorList>
    </citation>
    <scope>NUCLEOTIDE SEQUENCE [LARGE SCALE GENOMIC DNA]</scope>
    <source>
        <strain evidence="3 4">MSMB1137WGS</strain>
    </source>
</reference>
<feature type="domain" description="Sialidase" evidence="2">
    <location>
        <begin position="61"/>
        <end position="332"/>
    </location>
</feature>
<dbReference type="PANTHER" id="PTHR43752:SF2">
    <property type="entry name" value="BNR_ASP-BOX REPEAT FAMILY PROTEIN"/>
    <property type="match status" value="1"/>
</dbReference>
<evidence type="ECO:0000313" key="4">
    <source>
        <dbReference type="Proteomes" id="UP000056732"/>
    </source>
</evidence>
<dbReference type="EMBL" id="LPDO01000116">
    <property type="protein sequence ID" value="KVT47159.1"/>
    <property type="molecule type" value="Genomic_DNA"/>
</dbReference>
<dbReference type="CDD" id="cd15482">
    <property type="entry name" value="Sialidase_non-viral"/>
    <property type="match status" value="1"/>
</dbReference>
<feature type="chain" id="PRO_5043587781" description="Sialidase domain-containing protein" evidence="1">
    <location>
        <begin position="25"/>
        <end position="351"/>
    </location>
</feature>
<keyword evidence="1" id="KW-0732">Signal</keyword>
<protein>
    <recommendedName>
        <fullName evidence="2">Sialidase domain-containing protein</fullName>
    </recommendedName>
</protein>
<dbReference type="InterPro" id="IPR036278">
    <property type="entry name" value="Sialidase_sf"/>
</dbReference>
<dbReference type="PANTHER" id="PTHR43752">
    <property type="entry name" value="BNR/ASP-BOX REPEAT FAMILY PROTEIN"/>
    <property type="match status" value="1"/>
</dbReference>
<evidence type="ECO:0000256" key="1">
    <source>
        <dbReference type="SAM" id="SignalP"/>
    </source>
</evidence>
<dbReference type="InterPro" id="IPR011040">
    <property type="entry name" value="Sialidase"/>
</dbReference>
<accession>A0AAW3N7B6</accession>
<evidence type="ECO:0000259" key="2">
    <source>
        <dbReference type="Pfam" id="PF13088"/>
    </source>
</evidence>
<name>A0AAW3N7B6_9BURK</name>
<dbReference type="RefSeq" id="WP_059931995.1">
    <property type="nucleotide sequence ID" value="NZ_LPDO01000116.1"/>
</dbReference>